<dbReference type="AlphaFoldDB" id="A0A9P5YXT6"/>
<dbReference type="EMBL" id="MU155273">
    <property type="protein sequence ID" value="KAF9477043.1"/>
    <property type="molecule type" value="Genomic_DNA"/>
</dbReference>
<keyword evidence="2" id="KW-1185">Reference proteome</keyword>
<comment type="caution">
    <text evidence="1">The sequence shown here is derived from an EMBL/GenBank/DDBJ whole genome shotgun (WGS) entry which is preliminary data.</text>
</comment>
<sequence>MPSLPHIQQLQKRLFRYSSESGLPTSNILQSLHYPLPSGQNLRLPLWVLEYWTQAYHIIEYQQMWTTFRGRTRCPPNLAGVSLLILLFSVPKNGLGMCKLTSWPPESIEKRRKWGSVQSFNPITSIRNLLLVTVTIEMDIKKKTQPHSFDVLASS</sequence>
<protein>
    <submittedName>
        <fullName evidence="1">Uncharacterized protein</fullName>
    </submittedName>
</protein>
<organism evidence="1 2">
    <name type="scientific">Pholiota conissans</name>
    <dbReference type="NCBI Taxonomy" id="109636"/>
    <lineage>
        <taxon>Eukaryota</taxon>
        <taxon>Fungi</taxon>
        <taxon>Dikarya</taxon>
        <taxon>Basidiomycota</taxon>
        <taxon>Agaricomycotina</taxon>
        <taxon>Agaricomycetes</taxon>
        <taxon>Agaricomycetidae</taxon>
        <taxon>Agaricales</taxon>
        <taxon>Agaricineae</taxon>
        <taxon>Strophariaceae</taxon>
        <taxon>Pholiota</taxon>
    </lineage>
</organism>
<name>A0A9P5YXT6_9AGAR</name>
<proteinExistence type="predicted"/>
<evidence type="ECO:0000313" key="2">
    <source>
        <dbReference type="Proteomes" id="UP000807469"/>
    </source>
</evidence>
<gene>
    <name evidence="1" type="ORF">BDN70DRAFT_881599</name>
</gene>
<dbReference type="Proteomes" id="UP000807469">
    <property type="component" value="Unassembled WGS sequence"/>
</dbReference>
<accession>A0A9P5YXT6</accession>
<reference evidence="1" key="1">
    <citation type="submission" date="2020-11" db="EMBL/GenBank/DDBJ databases">
        <authorList>
            <consortium name="DOE Joint Genome Institute"/>
            <person name="Ahrendt S."/>
            <person name="Riley R."/>
            <person name="Andreopoulos W."/>
            <person name="Labutti K."/>
            <person name="Pangilinan J."/>
            <person name="Ruiz-Duenas F.J."/>
            <person name="Barrasa J.M."/>
            <person name="Sanchez-Garcia M."/>
            <person name="Camarero S."/>
            <person name="Miyauchi S."/>
            <person name="Serrano A."/>
            <person name="Linde D."/>
            <person name="Babiker R."/>
            <person name="Drula E."/>
            <person name="Ayuso-Fernandez I."/>
            <person name="Pacheco R."/>
            <person name="Padilla G."/>
            <person name="Ferreira P."/>
            <person name="Barriuso J."/>
            <person name="Kellner H."/>
            <person name="Castanera R."/>
            <person name="Alfaro M."/>
            <person name="Ramirez L."/>
            <person name="Pisabarro A.G."/>
            <person name="Kuo A."/>
            <person name="Tritt A."/>
            <person name="Lipzen A."/>
            <person name="He G."/>
            <person name="Yan M."/>
            <person name="Ng V."/>
            <person name="Cullen D."/>
            <person name="Martin F."/>
            <person name="Rosso M.-N."/>
            <person name="Henrissat B."/>
            <person name="Hibbett D."/>
            <person name="Martinez A.T."/>
            <person name="Grigoriev I.V."/>
        </authorList>
    </citation>
    <scope>NUCLEOTIDE SEQUENCE</scope>
    <source>
        <strain evidence="1">CIRM-BRFM 674</strain>
    </source>
</reference>
<evidence type="ECO:0000313" key="1">
    <source>
        <dbReference type="EMBL" id="KAF9477043.1"/>
    </source>
</evidence>